<dbReference type="Proteomes" id="UP000325291">
    <property type="component" value="Unassembled WGS sequence"/>
</dbReference>
<keyword evidence="2" id="KW-0560">Oxidoreductase</keyword>
<protein>
    <submittedName>
        <fullName evidence="2">Antibiotic biosynthesis monooxygenase</fullName>
    </submittedName>
</protein>
<dbReference type="EMBL" id="VINQ01000016">
    <property type="protein sequence ID" value="KAA0912158.1"/>
    <property type="molecule type" value="Genomic_DNA"/>
</dbReference>
<evidence type="ECO:0000313" key="3">
    <source>
        <dbReference type="Proteomes" id="UP000325291"/>
    </source>
</evidence>
<gene>
    <name evidence="2" type="ORF">FLO80_16945</name>
</gene>
<dbReference type="InterPro" id="IPR050744">
    <property type="entry name" value="AI-2_Isomerase_LsrG"/>
</dbReference>
<evidence type="ECO:0000313" key="2">
    <source>
        <dbReference type="EMBL" id="KAA0912158.1"/>
    </source>
</evidence>
<keyword evidence="2" id="KW-0503">Monooxygenase</keyword>
<dbReference type="GO" id="GO:0005829">
    <property type="term" value="C:cytosol"/>
    <property type="evidence" value="ECO:0007669"/>
    <property type="project" value="TreeGrafter"/>
</dbReference>
<dbReference type="Gene3D" id="3.30.70.100">
    <property type="match status" value="1"/>
</dbReference>
<comment type="caution">
    <text evidence="2">The sequence shown here is derived from an EMBL/GenBank/DDBJ whole genome shotgun (WGS) entry which is preliminary data.</text>
</comment>
<dbReference type="GO" id="GO:0004497">
    <property type="term" value="F:monooxygenase activity"/>
    <property type="evidence" value="ECO:0007669"/>
    <property type="project" value="UniProtKB-KW"/>
</dbReference>
<keyword evidence="3" id="KW-1185">Reference proteome</keyword>
<dbReference type="SUPFAM" id="SSF54909">
    <property type="entry name" value="Dimeric alpha+beta barrel"/>
    <property type="match status" value="1"/>
</dbReference>
<evidence type="ECO:0000259" key="1">
    <source>
        <dbReference type="PROSITE" id="PS51725"/>
    </source>
</evidence>
<dbReference type="PANTHER" id="PTHR33336:SF3">
    <property type="entry name" value="ABM DOMAIN-CONTAINING PROTEIN"/>
    <property type="match status" value="1"/>
</dbReference>
<dbReference type="InterPro" id="IPR007138">
    <property type="entry name" value="ABM_dom"/>
</dbReference>
<organism evidence="2 3">
    <name type="scientific">Aquicoccus porphyridii</name>
    <dbReference type="NCBI Taxonomy" id="1852029"/>
    <lineage>
        <taxon>Bacteria</taxon>
        <taxon>Pseudomonadati</taxon>
        <taxon>Pseudomonadota</taxon>
        <taxon>Alphaproteobacteria</taxon>
        <taxon>Rhodobacterales</taxon>
        <taxon>Paracoccaceae</taxon>
        <taxon>Aquicoccus</taxon>
    </lineage>
</organism>
<reference evidence="2 3" key="1">
    <citation type="submission" date="2019-07" db="EMBL/GenBank/DDBJ databases">
        <title>Aquicoccus porphyridii gen. nov., sp. nov., isolated from a small marine red alga, Porphyridium marinum.</title>
        <authorList>
            <person name="Liu L."/>
        </authorList>
    </citation>
    <scope>NUCLEOTIDE SEQUENCE [LARGE SCALE GENOMIC DNA]</scope>
    <source>
        <strain evidence="2 3">L1 8-17</strain>
    </source>
</reference>
<dbReference type="AlphaFoldDB" id="A0A5A9Z4W0"/>
<dbReference type="PROSITE" id="PS51725">
    <property type="entry name" value="ABM"/>
    <property type="match status" value="1"/>
</dbReference>
<dbReference type="Pfam" id="PF03992">
    <property type="entry name" value="ABM"/>
    <property type="match status" value="1"/>
</dbReference>
<proteinExistence type="predicted"/>
<sequence length="102" mass="11021">MVHVFALITTKPGQRDAVLEKFRANVPAVEAEAGCIEYRPVVDMDEAGSFQTPLGPDTFGVIEKWESMAALQAHAVAPHMKAYGAAVKDMLADRVIHVLSDA</sequence>
<name>A0A5A9Z4W0_9RHOB</name>
<dbReference type="PANTHER" id="PTHR33336">
    <property type="entry name" value="QUINOL MONOOXYGENASE YGIN-RELATED"/>
    <property type="match status" value="1"/>
</dbReference>
<accession>A0A5A9Z4W0</accession>
<feature type="domain" description="ABM" evidence="1">
    <location>
        <begin position="2"/>
        <end position="99"/>
    </location>
</feature>
<dbReference type="InterPro" id="IPR011008">
    <property type="entry name" value="Dimeric_a/b-barrel"/>
</dbReference>